<evidence type="ECO:0000256" key="1">
    <source>
        <dbReference type="SAM" id="MobiDB-lite"/>
    </source>
</evidence>
<dbReference type="EMBL" id="CAJRGZ010000016">
    <property type="protein sequence ID" value="CAG5152568.1"/>
    <property type="molecule type" value="Genomic_DNA"/>
</dbReference>
<name>A0A8J2HYZ7_9PLEO</name>
<feature type="domain" description="FAD dependent oxidoreductase" evidence="2">
    <location>
        <begin position="77"/>
        <end position="513"/>
    </location>
</feature>
<dbReference type="AlphaFoldDB" id="A0A8J2HYZ7"/>
<evidence type="ECO:0000313" key="4">
    <source>
        <dbReference type="Proteomes" id="UP000676310"/>
    </source>
</evidence>
<feature type="compositionally biased region" description="Basic and acidic residues" evidence="1">
    <location>
        <begin position="28"/>
        <end position="42"/>
    </location>
</feature>
<accession>A0A8J2HYZ7</accession>
<dbReference type="Gene3D" id="3.50.50.60">
    <property type="entry name" value="FAD/NAD(P)-binding domain"/>
    <property type="match status" value="1"/>
</dbReference>
<dbReference type="InterPro" id="IPR036188">
    <property type="entry name" value="FAD/NAD-bd_sf"/>
</dbReference>
<dbReference type="RefSeq" id="XP_043166365.1">
    <property type="nucleotide sequence ID" value="XM_043310430.1"/>
</dbReference>
<sequence>MVLRKVVTSCSHSDSCHGEAQNTVTSDSSKEKQPEEQLEKQPQDFLPVPNPMPSYWLKQPHRYAQLRTTKVLPSSCDIAIIGSGMAGILTAYHILQTSHLAHLTTGTPMPRVIILDARDLCSGATARNGGHSKVKTATLAGLKDGSARTAFQDYVHRTHTELKSIVDEERLSEECEFELRRSFDVFQDKREFDEVKKVYDEDARKGEGWTRKTGVVPGQWVERVTSVKGAVGAFSVEAASFWPYKLVTGLLEVMVKRYDGVLLNVQMNTVVTRLSTSSPTEDVNQLETPRGTLTAGKVVLATNAYTASLLHSFSKTIIPYKGMNSHHAASPSYSHAILPHLANTYNIHFAPSSPAHPTGCDYLNPRPDGSIVVGGGSWFYQNKHSHSGQDPYKWLDTVDDSEESGHFPASVYAHWSNYMVKTFLGWGGEEKEDKVKVEPDSIWTGIQGQTGDGMPHVGRVPSSSPPSTLAVPYPPESIVDMENRQKKQQWLLAGFNGGGMALIPLVAKAVAKMALQDKEFEDVREEFGLLEGMGTGGSRMTDVEGMGMS</sequence>
<dbReference type="OrthoDB" id="429143at2759"/>
<evidence type="ECO:0000259" key="2">
    <source>
        <dbReference type="Pfam" id="PF01266"/>
    </source>
</evidence>
<organism evidence="3 4">
    <name type="scientific">Alternaria atra</name>
    <dbReference type="NCBI Taxonomy" id="119953"/>
    <lineage>
        <taxon>Eukaryota</taxon>
        <taxon>Fungi</taxon>
        <taxon>Dikarya</taxon>
        <taxon>Ascomycota</taxon>
        <taxon>Pezizomycotina</taxon>
        <taxon>Dothideomycetes</taxon>
        <taxon>Pleosporomycetidae</taxon>
        <taxon>Pleosporales</taxon>
        <taxon>Pleosporineae</taxon>
        <taxon>Pleosporaceae</taxon>
        <taxon>Alternaria</taxon>
        <taxon>Alternaria sect. Ulocladioides</taxon>
    </lineage>
</organism>
<dbReference type="SUPFAM" id="SSF51905">
    <property type="entry name" value="FAD/NAD(P)-binding domain"/>
    <property type="match status" value="1"/>
</dbReference>
<dbReference type="Gene3D" id="3.30.9.10">
    <property type="entry name" value="D-Amino Acid Oxidase, subunit A, domain 2"/>
    <property type="match status" value="1"/>
</dbReference>
<dbReference type="PANTHER" id="PTHR13847:SF279">
    <property type="entry name" value="FAD DEPENDENT OXIDOREDUCTASE DOMAIN-CONTAINING PROTEIN-RELATED"/>
    <property type="match status" value="1"/>
</dbReference>
<reference evidence="3" key="1">
    <citation type="submission" date="2021-05" db="EMBL/GenBank/DDBJ databases">
        <authorList>
            <person name="Stam R."/>
        </authorList>
    </citation>
    <scope>NUCLEOTIDE SEQUENCE</scope>
    <source>
        <strain evidence="3">CS162</strain>
    </source>
</reference>
<proteinExistence type="predicted"/>
<dbReference type="Proteomes" id="UP000676310">
    <property type="component" value="Unassembled WGS sequence"/>
</dbReference>
<protein>
    <recommendedName>
        <fullName evidence="2">FAD dependent oxidoreductase domain-containing protein</fullName>
    </recommendedName>
</protein>
<dbReference type="GO" id="GO:0005737">
    <property type="term" value="C:cytoplasm"/>
    <property type="evidence" value="ECO:0007669"/>
    <property type="project" value="TreeGrafter"/>
</dbReference>
<gene>
    <name evidence="3" type="ORF">ALTATR162_LOCUS2824</name>
</gene>
<dbReference type="PANTHER" id="PTHR13847">
    <property type="entry name" value="SARCOSINE DEHYDROGENASE-RELATED"/>
    <property type="match status" value="1"/>
</dbReference>
<feature type="region of interest" description="Disordered" evidence="1">
    <location>
        <begin position="12"/>
        <end position="51"/>
    </location>
</feature>
<dbReference type="InterPro" id="IPR006076">
    <property type="entry name" value="FAD-dep_OxRdtase"/>
</dbReference>
<comment type="caution">
    <text evidence="3">The sequence shown here is derived from an EMBL/GenBank/DDBJ whole genome shotgun (WGS) entry which is preliminary data.</text>
</comment>
<dbReference type="Pfam" id="PF01266">
    <property type="entry name" value="DAO"/>
    <property type="match status" value="1"/>
</dbReference>
<evidence type="ECO:0000313" key="3">
    <source>
        <dbReference type="EMBL" id="CAG5152568.1"/>
    </source>
</evidence>
<dbReference type="GeneID" id="67014312"/>
<keyword evidence="4" id="KW-1185">Reference proteome</keyword>